<dbReference type="Gene3D" id="1.10.3290.10">
    <property type="entry name" value="Fido-like domain"/>
    <property type="match status" value="1"/>
</dbReference>
<gene>
    <name evidence="3" type="ORF">MNBD_GAMMA10-1972</name>
</gene>
<protein>
    <recommendedName>
        <fullName evidence="2">Fido domain-containing protein</fullName>
    </recommendedName>
</protein>
<dbReference type="SUPFAM" id="SSF140931">
    <property type="entry name" value="Fic-like"/>
    <property type="match status" value="1"/>
</dbReference>
<evidence type="ECO:0000259" key="2">
    <source>
        <dbReference type="PROSITE" id="PS51459"/>
    </source>
</evidence>
<feature type="domain" description="Fido" evidence="2">
    <location>
        <begin position="237"/>
        <end position="376"/>
    </location>
</feature>
<dbReference type="InterPro" id="IPR036597">
    <property type="entry name" value="Fido-like_dom_sf"/>
</dbReference>
<reference evidence="3" key="1">
    <citation type="submission" date="2018-06" db="EMBL/GenBank/DDBJ databases">
        <authorList>
            <person name="Zhirakovskaya E."/>
        </authorList>
    </citation>
    <scope>NUCLEOTIDE SEQUENCE</scope>
</reference>
<sequence length="478" mass="54118">VLCAKMADKTTDNGRNMSKEDILKQIVSILDAFNEPVDFAAIDKALGSLHKERTLRRWLSELVESGQIHKTGIKRGRRYQSARSGKSANEMSDIEASKGDSPSSPDTRVRKALDFVRQPIYTRPPVTYNDDWLDSYQPNKTFYLCAKDREVLASLGASNMTGERAGTYARKIYNRLLIDLSYNSSRLEGNTYSLVDTEKLIIEGVGHNGKLDEERVMILNHKEAIRYLVDNAARLEITPTEIFTLHYLLSDGLVASKNAGRIREEGVRIGSSTYHPMENPALLKKTLNKICDKASVIKDPFEQSIFLLAHIACLQAFIDVNKRVSRLSANIPLIKHNFIPLSFNDVDKLYYADAMIAIYELNDISALADIYRFSYRRSCEHHKVTAQVLGFDEVRVRYRAVRREIVRGIINENLQGIDMRGYIVENTTGAVPVKEQKAFIKTVYDDLDTISLSTVRGMGIAQAELAHWLETKNTMDKK</sequence>
<dbReference type="PANTHER" id="PTHR13504">
    <property type="entry name" value="FIDO DOMAIN-CONTAINING PROTEIN DDB_G0283145"/>
    <property type="match status" value="1"/>
</dbReference>
<feature type="compositionally biased region" description="Polar residues" evidence="1">
    <location>
        <begin position="81"/>
        <end position="90"/>
    </location>
</feature>
<accession>A0A3B0XN12</accession>
<dbReference type="InterPro" id="IPR003812">
    <property type="entry name" value="Fido"/>
</dbReference>
<evidence type="ECO:0000313" key="3">
    <source>
        <dbReference type="EMBL" id="VAW68911.1"/>
    </source>
</evidence>
<dbReference type="EMBL" id="UOFJ01000379">
    <property type="protein sequence ID" value="VAW68911.1"/>
    <property type="molecule type" value="Genomic_DNA"/>
</dbReference>
<feature type="region of interest" description="Disordered" evidence="1">
    <location>
        <begin position="73"/>
        <end position="107"/>
    </location>
</feature>
<proteinExistence type="predicted"/>
<evidence type="ECO:0000256" key="1">
    <source>
        <dbReference type="SAM" id="MobiDB-lite"/>
    </source>
</evidence>
<dbReference type="PANTHER" id="PTHR13504:SF38">
    <property type="entry name" value="FIDO DOMAIN-CONTAINING PROTEIN"/>
    <property type="match status" value="1"/>
</dbReference>
<dbReference type="InterPro" id="IPR040198">
    <property type="entry name" value="Fido_containing"/>
</dbReference>
<dbReference type="AlphaFoldDB" id="A0A3B0XN12"/>
<dbReference type="PROSITE" id="PS51459">
    <property type="entry name" value="FIDO"/>
    <property type="match status" value="1"/>
</dbReference>
<dbReference type="Pfam" id="PF02661">
    <property type="entry name" value="Fic"/>
    <property type="match status" value="1"/>
</dbReference>
<organism evidence="3">
    <name type="scientific">hydrothermal vent metagenome</name>
    <dbReference type="NCBI Taxonomy" id="652676"/>
    <lineage>
        <taxon>unclassified sequences</taxon>
        <taxon>metagenomes</taxon>
        <taxon>ecological metagenomes</taxon>
    </lineage>
</organism>
<feature type="non-terminal residue" evidence="3">
    <location>
        <position position="1"/>
    </location>
</feature>
<name>A0A3B0XN12_9ZZZZ</name>